<keyword evidence="2" id="KW-0732">Signal</keyword>
<proteinExistence type="predicted"/>
<dbReference type="RefSeq" id="WP_250195552.1">
    <property type="nucleotide sequence ID" value="NZ_CP097635.1"/>
</dbReference>
<feature type="transmembrane region" description="Helical" evidence="1">
    <location>
        <begin position="149"/>
        <end position="170"/>
    </location>
</feature>
<keyword evidence="1" id="KW-1133">Transmembrane helix</keyword>
<feature type="chain" id="PRO_5045267739" evidence="2">
    <location>
        <begin position="23"/>
        <end position="185"/>
    </location>
</feature>
<protein>
    <submittedName>
        <fullName evidence="3">Uncharacterized protein</fullName>
    </submittedName>
</protein>
<keyword evidence="1" id="KW-0812">Transmembrane</keyword>
<sequence length="185" mass="19169">MKSLFLAAAWSLLAALCGPAVAGEGHDHGDAAPAQAGPAAPRFSAVSESFELVGVLRGRQLTLYLDRSADNSPVTQARIELDIAGTSYPAQPHDDTYEVVLAAEPAPGVLPITATVTADQEIDLLAGELDLHGPAEDHDAAHASPWLRYAAWTAGAMALLALLTAGGLMARRRLAARHTDTGATS</sequence>
<evidence type="ECO:0000313" key="4">
    <source>
        <dbReference type="Proteomes" id="UP001056201"/>
    </source>
</evidence>
<dbReference type="EMBL" id="CP097635">
    <property type="protein sequence ID" value="URI07287.1"/>
    <property type="molecule type" value="Genomic_DNA"/>
</dbReference>
<reference evidence="3" key="1">
    <citation type="submission" date="2022-05" db="EMBL/GenBank/DDBJ databases">
        <title>An RpoN-dependent PEP-CTERM gene is involved in floc formation of an Aquincola tertiaricarbonis strain.</title>
        <authorList>
            <person name="Qiu D."/>
            <person name="Xia M."/>
        </authorList>
    </citation>
    <scope>NUCLEOTIDE SEQUENCE</scope>
    <source>
        <strain evidence="3">RN12</strain>
    </source>
</reference>
<dbReference type="Proteomes" id="UP001056201">
    <property type="component" value="Chromosome 1"/>
</dbReference>
<evidence type="ECO:0000313" key="3">
    <source>
        <dbReference type="EMBL" id="URI07287.1"/>
    </source>
</evidence>
<name>A0ABY4S5X0_AQUTE</name>
<keyword evidence="4" id="KW-1185">Reference proteome</keyword>
<organism evidence="3 4">
    <name type="scientific">Aquincola tertiaricarbonis</name>
    <dbReference type="NCBI Taxonomy" id="391953"/>
    <lineage>
        <taxon>Bacteria</taxon>
        <taxon>Pseudomonadati</taxon>
        <taxon>Pseudomonadota</taxon>
        <taxon>Betaproteobacteria</taxon>
        <taxon>Burkholderiales</taxon>
        <taxon>Sphaerotilaceae</taxon>
        <taxon>Aquincola</taxon>
    </lineage>
</organism>
<feature type="signal peptide" evidence="2">
    <location>
        <begin position="1"/>
        <end position="22"/>
    </location>
</feature>
<evidence type="ECO:0000256" key="1">
    <source>
        <dbReference type="SAM" id="Phobius"/>
    </source>
</evidence>
<accession>A0ABY4S5X0</accession>
<evidence type="ECO:0000256" key="2">
    <source>
        <dbReference type="SAM" id="SignalP"/>
    </source>
</evidence>
<gene>
    <name evidence="3" type="ORF">MW290_01265</name>
</gene>
<keyword evidence="1" id="KW-0472">Membrane</keyword>